<comment type="caution">
    <text evidence="8">The sequence shown here is derived from an EMBL/GenBank/DDBJ whole genome shotgun (WGS) entry which is preliminary data.</text>
</comment>
<feature type="domain" description="Translation initiation factor 3 C-terminal" evidence="6">
    <location>
        <begin position="83"/>
        <end position="167"/>
    </location>
</feature>
<evidence type="ECO:0000256" key="4">
    <source>
        <dbReference type="HAMAP-Rule" id="MF_00080"/>
    </source>
</evidence>
<dbReference type="EMBL" id="MEUI01000005">
    <property type="protein sequence ID" value="OGC35269.1"/>
    <property type="molecule type" value="Genomic_DNA"/>
</dbReference>
<dbReference type="InterPro" id="IPR001288">
    <property type="entry name" value="Translation_initiation_fac_3"/>
</dbReference>
<reference evidence="8 9" key="1">
    <citation type="journal article" date="2016" name="Nat. Commun.">
        <title>Thousands of microbial genomes shed light on interconnected biogeochemical processes in an aquifer system.</title>
        <authorList>
            <person name="Anantharaman K."/>
            <person name="Brown C.T."/>
            <person name="Hug L.A."/>
            <person name="Sharon I."/>
            <person name="Castelle C.J."/>
            <person name="Probst A.J."/>
            <person name="Thomas B.C."/>
            <person name="Singh A."/>
            <person name="Wilkins M.J."/>
            <person name="Karaoz U."/>
            <person name="Brodie E.L."/>
            <person name="Williams K.H."/>
            <person name="Hubbard S.S."/>
            <person name="Banfield J.F."/>
        </authorList>
    </citation>
    <scope>NUCLEOTIDE SEQUENCE [LARGE SCALE GENOMIC DNA]</scope>
</reference>
<dbReference type="GO" id="GO:0043022">
    <property type="term" value="F:ribosome binding"/>
    <property type="evidence" value="ECO:0007669"/>
    <property type="project" value="TreeGrafter"/>
</dbReference>
<dbReference type="NCBIfam" id="TIGR00168">
    <property type="entry name" value="infC"/>
    <property type="match status" value="1"/>
</dbReference>
<dbReference type="GO" id="GO:0016020">
    <property type="term" value="C:membrane"/>
    <property type="evidence" value="ECO:0007669"/>
    <property type="project" value="TreeGrafter"/>
</dbReference>
<evidence type="ECO:0000259" key="6">
    <source>
        <dbReference type="Pfam" id="PF00707"/>
    </source>
</evidence>
<dbReference type="PANTHER" id="PTHR10938:SF0">
    <property type="entry name" value="TRANSLATION INITIATION FACTOR IF-3, MITOCHONDRIAL"/>
    <property type="match status" value="1"/>
</dbReference>
<sequence length="167" mass="19153">MRYLITNERIRSKEVRLIDEENKQLGVVLTPDALRLAKEKGYDLVLVVPNAQPPVARISDVGKIKYELSKKEKETRKSQRTSTLKEVKISPKIAQHDFEVRVTKTKELLEKKHKVKISMYFRGRENNHVDLGRNVVDRLLEAVAEIGKAEGPPKKIGKNMFVILSPK</sequence>
<dbReference type="GO" id="GO:0003743">
    <property type="term" value="F:translation initiation factor activity"/>
    <property type="evidence" value="ECO:0007669"/>
    <property type="project" value="UniProtKB-UniRule"/>
</dbReference>
<dbReference type="InterPro" id="IPR019815">
    <property type="entry name" value="Translation_initiation_fac_3_C"/>
</dbReference>
<dbReference type="Proteomes" id="UP000177309">
    <property type="component" value="Unassembled WGS sequence"/>
</dbReference>
<dbReference type="Gene3D" id="3.10.20.80">
    <property type="entry name" value="Translation initiation factor 3 (IF-3), N-terminal domain"/>
    <property type="match status" value="1"/>
</dbReference>
<comment type="subcellular location">
    <subcellularLocation>
        <location evidence="4">Cytoplasm</location>
    </subcellularLocation>
</comment>
<accession>A0A1F4TRP9</accession>
<evidence type="ECO:0000256" key="1">
    <source>
        <dbReference type="ARBA" id="ARBA00005439"/>
    </source>
</evidence>
<keyword evidence="3 4" id="KW-0648">Protein biosynthesis</keyword>
<keyword evidence="2 4" id="KW-0396">Initiation factor</keyword>
<name>A0A1F4TRP9_UNCSA</name>
<comment type="subunit">
    <text evidence="4">Monomer.</text>
</comment>
<dbReference type="InterPro" id="IPR036787">
    <property type="entry name" value="T_IF-3_N_sf"/>
</dbReference>
<dbReference type="GO" id="GO:0032790">
    <property type="term" value="P:ribosome disassembly"/>
    <property type="evidence" value="ECO:0007669"/>
    <property type="project" value="TreeGrafter"/>
</dbReference>
<feature type="domain" description="Translation initiation factor 3 N-terminal" evidence="7">
    <location>
        <begin position="6"/>
        <end position="74"/>
    </location>
</feature>
<dbReference type="SUPFAM" id="SSF54364">
    <property type="entry name" value="Translation initiation factor IF3, N-terminal domain"/>
    <property type="match status" value="1"/>
</dbReference>
<evidence type="ECO:0000256" key="2">
    <source>
        <dbReference type="ARBA" id="ARBA00022540"/>
    </source>
</evidence>
<protein>
    <recommendedName>
        <fullName evidence="4 5">Translation initiation factor IF-3</fullName>
    </recommendedName>
</protein>
<evidence type="ECO:0000256" key="3">
    <source>
        <dbReference type="ARBA" id="ARBA00022917"/>
    </source>
</evidence>
<comment type="function">
    <text evidence="4">IF-3 binds to the 30S ribosomal subunit and shifts the equilibrium between 70S ribosomes and their 50S and 30S subunits in favor of the free subunits, thus enhancing the availability of 30S subunits on which protein synthesis initiation begins.</text>
</comment>
<dbReference type="PANTHER" id="PTHR10938">
    <property type="entry name" value="TRANSLATION INITIATION FACTOR IF-3"/>
    <property type="match status" value="1"/>
</dbReference>
<keyword evidence="4" id="KW-0963">Cytoplasm</keyword>
<proteinExistence type="inferred from homology"/>
<dbReference type="HAMAP" id="MF_00080">
    <property type="entry name" value="IF_3"/>
    <property type="match status" value="1"/>
</dbReference>
<dbReference type="Pfam" id="PF00707">
    <property type="entry name" value="IF3_C"/>
    <property type="match status" value="1"/>
</dbReference>
<dbReference type="SUPFAM" id="SSF55200">
    <property type="entry name" value="Translation initiation factor IF3, C-terminal domain"/>
    <property type="match status" value="1"/>
</dbReference>
<evidence type="ECO:0000259" key="7">
    <source>
        <dbReference type="Pfam" id="PF05198"/>
    </source>
</evidence>
<evidence type="ECO:0000313" key="8">
    <source>
        <dbReference type="EMBL" id="OGC35269.1"/>
    </source>
</evidence>
<dbReference type="Gene3D" id="3.30.110.10">
    <property type="entry name" value="Translation initiation factor 3 (IF-3), C-terminal domain"/>
    <property type="match status" value="1"/>
</dbReference>
<dbReference type="InterPro" id="IPR019814">
    <property type="entry name" value="Translation_initiation_fac_3_N"/>
</dbReference>
<organism evidence="8 9">
    <name type="scientific">candidate division WOR-1 bacterium RIFOXYC2_FULL_41_25</name>
    <dbReference type="NCBI Taxonomy" id="1802586"/>
    <lineage>
        <taxon>Bacteria</taxon>
        <taxon>Bacillati</taxon>
        <taxon>Saganbacteria</taxon>
    </lineage>
</organism>
<dbReference type="AlphaFoldDB" id="A0A1F4TRP9"/>
<dbReference type="GO" id="GO:0005829">
    <property type="term" value="C:cytosol"/>
    <property type="evidence" value="ECO:0007669"/>
    <property type="project" value="TreeGrafter"/>
</dbReference>
<comment type="similarity">
    <text evidence="1 4">Belongs to the IF-3 family.</text>
</comment>
<evidence type="ECO:0000256" key="5">
    <source>
        <dbReference type="NCBIfam" id="TIGR00168"/>
    </source>
</evidence>
<evidence type="ECO:0000313" key="9">
    <source>
        <dbReference type="Proteomes" id="UP000177309"/>
    </source>
</evidence>
<dbReference type="InterPro" id="IPR036788">
    <property type="entry name" value="T_IF-3_C_sf"/>
</dbReference>
<gene>
    <name evidence="4" type="primary">infC</name>
    <name evidence="8" type="ORF">A2462_08515</name>
</gene>
<dbReference type="Pfam" id="PF05198">
    <property type="entry name" value="IF3_N"/>
    <property type="match status" value="1"/>
</dbReference>